<dbReference type="EMBL" id="FQZH01000001">
    <property type="protein sequence ID" value="SHI61538.1"/>
    <property type="molecule type" value="Genomic_DNA"/>
</dbReference>
<dbReference type="RefSeq" id="WP_143146162.1">
    <property type="nucleotide sequence ID" value="NZ_CP045292.1"/>
</dbReference>
<name>A0A1M6CLF3_9FLAO</name>
<protein>
    <submittedName>
        <fullName evidence="1">Uncharacterized protein</fullName>
    </submittedName>
</protein>
<dbReference type="AlphaFoldDB" id="A0A1M6CLF3"/>
<dbReference type="STRING" id="683124.SAMN05444337_0403"/>
<evidence type="ECO:0000313" key="1">
    <source>
        <dbReference type="EMBL" id="SHI61538.1"/>
    </source>
</evidence>
<reference evidence="1 2" key="1">
    <citation type="submission" date="2016-11" db="EMBL/GenBank/DDBJ databases">
        <authorList>
            <person name="Jaros S."/>
            <person name="Januszkiewicz K."/>
            <person name="Wedrychowicz H."/>
        </authorList>
    </citation>
    <scope>NUCLEOTIDE SEQUENCE [LARGE SCALE GENOMIC DNA]</scope>
    <source>
        <strain evidence="1 2">DSM 22807</strain>
    </source>
</reference>
<organism evidence="1 2">
    <name type="scientific">Flavobacterium haoranii</name>
    <dbReference type="NCBI Taxonomy" id="683124"/>
    <lineage>
        <taxon>Bacteria</taxon>
        <taxon>Pseudomonadati</taxon>
        <taxon>Bacteroidota</taxon>
        <taxon>Flavobacteriia</taxon>
        <taxon>Flavobacteriales</taxon>
        <taxon>Flavobacteriaceae</taxon>
        <taxon>Flavobacterium</taxon>
    </lineage>
</organism>
<sequence length="76" mass="8576">MKYLGYNKPILVIGHKESASYDFSSKFSGVYFASNTQKDIESAMNHIFESISNELVGKTEVASYSLQNIVENYINN</sequence>
<keyword evidence="2" id="KW-1185">Reference proteome</keyword>
<proteinExistence type="predicted"/>
<gene>
    <name evidence="1" type="ORF">SAMN05444337_0403</name>
</gene>
<dbReference type="Proteomes" id="UP000184232">
    <property type="component" value="Unassembled WGS sequence"/>
</dbReference>
<accession>A0A1M6CLF3</accession>
<evidence type="ECO:0000313" key="2">
    <source>
        <dbReference type="Proteomes" id="UP000184232"/>
    </source>
</evidence>